<organism evidence="6 7">
    <name type="scientific">Nocardia albiluteola</name>
    <dbReference type="NCBI Taxonomy" id="2842303"/>
    <lineage>
        <taxon>Bacteria</taxon>
        <taxon>Bacillati</taxon>
        <taxon>Actinomycetota</taxon>
        <taxon>Actinomycetes</taxon>
        <taxon>Mycobacteriales</taxon>
        <taxon>Nocardiaceae</taxon>
        <taxon>Nocardia</taxon>
    </lineage>
</organism>
<evidence type="ECO:0000256" key="2">
    <source>
        <dbReference type="ARBA" id="ARBA00023125"/>
    </source>
</evidence>
<dbReference type="InterPro" id="IPR050109">
    <property type="entry name" value="HTH-type_TetR-like_transc_reg"/>
</dbReference>
<dbReference type="SUPFAM" id="SSF46689">
    <property type="entry name" value="Homeodomain-like"/>
    <property type="match status" value="1"/>
</dbReference>
<evidence type="ECO:0000256" key="3">
    <source>
        <dbReference type="ARBA" id="ARBA00023163"/>
    </source>
</evidence>
<dbReference type="InterPro" id="IPR009057">
    <property type="entry name" value="Homeodomain-like_sf"/>
</dbReference>
<dbReference type="InterPro" id="IPR001647">
    <property type="entry name" value="HTH_TetR"/>
</dbReference>
<evidence type="ECO:0000256" key="1">
    <source>
        <dbReference type="ARBA" id="ARBA00023015"/>
    </source>
</evidence>
<dbReference type="PANTHER" id="PTHR30055:SF151">
    <property type="entry name" value="TRANSCRIPTIONAL REGULATORY PROTEIN"/>
    <property type="match status" value="1"/>
</dbReference>
<dbReference type="EMBL" id="JAHKNI010000008">
    <property type="protein sequence ID" value="MBU3064581.1"/>
    <property type="molecule type" value="Genomic_DNA"/>
</dbReference>
<feature type="domain" description="HTH tetR-type" evidence="5">
    <location>
        <begin position="21"/>
        <end position="81"/>
    </location>
</feature>
<dbReference type="Gene3D" id="1.10.10.60">
    <property type="entry name" value="Homeodomain-like"/>
    <property type="match status" value="1"/>
</dbReference>
<dbReference type="RefSeq" id="WP_215919885.1">
    <property type="nucleotide sequence ID" value="NZ_JAHKNI010000008.1"/>
</dbReference>
<keyword evidence="1" id="KW-0805">Transcription regulation</keyword>
<dbReference type="Proteomes" id="UP000733379">
    <property type="component" value="Unassembled WGS sequence"/>
</dbReference>
<dbReference type="InterPro" id="IPR036271">
    <property type="entry name" value="Tet_transcr_reg_TetR-rel_C_sf"/>
</dbReference>
<dbReference type="PANTHER" id="PTHR30055">
    <property type="entry name" value="HTH-TYPE TRANSCRIPTIONAL REGULATOR RUTR"/>
    <property type="match status" value="1"/>
</dbReference>
<evidence type="ECO:0000313" key="6">
    <source>
        <dbReference type="EMBL" id="MBU3064581.1"/>
    </source>
</evidence>
<keyword evidence="7" id="KW-1185">Reference proteome</keyword>
<accession>A0ABS6B2R0</accession>
<protein>
    <submittedName>
        <fullName evidence="6">TetR/AcrR family transcriptional regulator C-terminal domain-containing protein</fullName>
    </submittedName>
</protein>
<sequence>MPEQEPPLVWAREPRVPRRRGPSIEHIVAAAVAIADSEELQAVSMRRVAADLSSGTASLYRYVTSRDDLIDLMIDSVRGEVAPPSATGDWRADLAAHAWHLRATLLRHPWLGPEIAGRPALGPNSLREQEGVLAAAAEFTSDIALATHIVDAVGAYVFGATTRQLAEQRAHRRSGLSEGRWRETVAPYLLRVLSAGEHPHLSRRIAAAPDRSPDDHFTFGLTALLNGIAGGAAESGESR</sequence>
<keyword evidence="2 4" id="KW-0238">DNA-binding</keyword>
<name>A0ABS6B2R0_9NOCA</name>
<evidence type="ECO:0000259" key="5">
    <source>
        <dbReference type="PROSITE" id="PS50977"/>
    </source>
</evidence>
<feature type="DNA-binding region" description="H-T-H motif" evidence="4">
    <location>
        <begin position="44"/>
        <end position="63"/>
    </location>
</feature>
<proteinExistence type="predicted"/>
<gene>
    <name evidence="6" type="ORF">KO481_23995</name>
</gene>
<dbReference type="Pfam" id="PF02909">
    <property type="entry name" value="TetR_C_1"/>
    <property type="match status" value="1"/>
</dbReference>
<reference evidence="6 7" key="1">
    <citation type="submission" date="2021-06" db="EMBL/GenBank/DDBJ databases">
        <title>Actinomycetes sequencing.</title>
        <authorList>
            <person name="Shan Q."/>
        </authorList>
    </citation>
    <scope>NUCLEOTIDE SEQUENCE [LARGE SCALE GENOMIC DNA]</scope>
    <source>
        <strain evidence="6 7">NEAU-G5</strain>
    </source>
</reference>
<dbReference type="PROSITE" id="PS50977">
    <property type="entry name" value="HTH_TETR_2"/>
    <property type="match status" value="1"/>
</dbReference>
<dbReference type="SUPFAM" id="SSF48498">
    <property type="entry name" value="Tetracyclin repressor-like, C-terminal domain"/>
    <property type="match status" value="1"/>
</dbReference>
<keyword evidence="3" id="KW-0804">Transcription</keyword>
<evidence type="ECO:0000256" key="4">
    <source>
        <dbReference type="PROSITE-ProRule" id="PRU00335"/>
    </source>
</evidence>
<comment type="caution">
    <text evidence="6">The sequence shown here is derived from an EMBL/GenBank/DDBJ whole genome shotgun (WGS) entry which is preliminary data.</text>
</comment>
<dbReference type="Gene3D" id="1.10.357.10">
    <property type="entry name" value="Tetracycline Repressor, domain 2"/>
    <property type="match status" value="1"/>
</dbReference>
<dbReference type="InterPro" id="IPR004111">
    <property type="entry name" value="Repressor_TetR_C"/>
</dbReference>
<evidence type="ECO:0000313" key="7">
    <source>
        <dbReference type="Proteomes" id="UP000733379"/>
    </source>
</evidence>